<dbReference type="EMBL" id="VFOW01000001">
    <property type="protein sequence ID" value="TQL75523.1"/>
    <property type="molecule type" value="Genomic_DNA"/>
</dbReference>
<keyword evidence="2" id="KW-0812">Transmembrane</keyword>
<accession>A0A543ASH0</accession>
<gene>
    <name evidence="3" type="ORF">FB566_1029</name>
</gene>
<dbReference type="InParanoid" id="A0A543ASH0"/>
<name>A0A543ASH0_9ACTN</name>
<sequence>MKPPPDSVDEAAIDLGSASDPPQPTPPLESRSSIPPTGGLLRQFLAVIAGAAITLAATLLVTSGALSPEAEPPRNIEELTAAVFEDLTAEAGDREVELFALRFYDSVNMVLEPGRYQVLIKCGQLSRFDEQHRELRVEIAVEGYRHESLLACPSTVLRLEHRFEFADLSPFVAYANIPFEAGGYIVGVAVFAVTDS</sequence>
<keyword evidence="2" id="KW-0472">Membrane</keyword>
<dbReference type="Proteomes" id="UP000317043">
    <property type="component" value="Unassembled WGS sequence"/>
</dbReference>
<organism evidence="3 4">
    <name type="scientific">Stackebrandtia endophytica</name>
    <dbReference type="NCBI Taxonomy" id="1496996"/>
    <lineage>
        <taxon>Bacteria</taxon>
        <taxon>Bacillati</taxon>
        <taxon>Actinomycetota</taxon>
        <taxon>Actinomycetes</taxon>
        <taxon>Glycomycetales</taxon>
        <taxon>Glycomycetaceae</taxon>
        <taxon>Stackebrandtia</taxon>
    </lineage>
</organism>
<evidence type="ECO:0000256" key="2">
    <source>
        <dbReference type="SAM" id="Phobius"/>
    </source>
</evidence>
<dbReference type="AlphaFoldDB" id="A0A543ASH0"/>
<feature type="transmembrane region" description="Helical" evidence="2">
    <location>
        <begin position="44"/>
        <end position="66"/>
    </location>
</feature>
<evidence type="ECO:0000256" key="1">
    <source>
        <dbReference type="SAM" id="MobiDB-lite"/>
    </source>
</evidence>
<protein>
    <submittedName>
        <fullName evidence="3">Uncharacterized protein</fullName>
    </submittedName>
</protein>
<keyword evidence="2" id="KW-1133">Transmembrane helix</keyword>
<keyword evidence="4" id="KW-1185">Reference proteome</keyword>
<evidence type="ECO:0000313" key="3">
    <source>
        <dbReference type="EMBL" id="TQL75523.1"/>
    </source>
</evidence>
<dbReference type="RefSeq" id="WP_142035521.1">
    <property type="nucleotide sequence ID" value="NZ_JBHTGS010000001.1"/>
</dbReference>
<feature type="region of interest" description="Disordered" evidence="1">
    <location>
        <begin position="1"/>
        <end position="34"/>
    </location>
</feature>
<comment type="caution">
    <text evidence="3">The sequence shown here is derived from an EMBL/GenBank/DDBJ whole genome shotgun (WGS) entry which is preliminary data.</text>
</comment>
<evidence type="ECO:0000313" key="4">
    <source>
        <dbReference type="Proteomes" id="UP000317043"/>
    </source>
</evidence>
<reference evidence="3 4" key="1">
    <citation type="submission" date="2019-06" db="EMBL/GenBank/DDBJ databases">
        <title>Sequencing the genomes of 1000 actinobacteria strains.</title>
        <authorList>
            <person name="Klenk H.-P."/>
        </authorList>
    </citation>
    <scope>NUCLEOTIDE SEQUENCE [LARGE SCALE GENOMIC DNA]</scope>
    <source>
        <strain evidence="3 4">DSM 45928</strain>
    </source>
</reference>
<proteinExistence type="predicted"/>